<dbReference type="EMBL" id="SNYC01000003">
    <property type="protein sequence ID" value="TDQ11428.1"/>
    <property type="molecule type" value="Genomic_DNA"/>
</dbReference>
<evidence type="ECO:0000256" key="1">
    <source>
        <dbReference type="SAM" id="Phobius"/>
    </source>
</evidence>
<accession>A0A4R6T1D3</accession>
<dbReference type="AlphaFoldDB" id="A0A4R6T1D3"/>
<keyword evidence="1" id="KW-1133">Transmembrane helix</keyword>
<dbReference type="OrthoDB" id="952577at2"/>
<organism evidence="2 3">
    <name type="scientific">Pedobacter metabolipauper</name>
    <dbReference type="NCBI Taxonomy" id="425513"/>
    <lineage>
        <taxon>Bacteria</taxon>
        <taxon>Pseudomonadati</taxon>
        <taxon>Bacteroidota</taxon>
        <taxon>Sphingobacteriia</taxon>
        <taxon>Sphingobacteriales</taxon>
        <taxon>Sphingobacteriaceae</taxon>
        <taxon>Pedobacter</taxon>
    </lineage>
</organism>
<dbReference type="RefSeq" id="WP_133574502.1">
    <property type="nucleotide sequence ID" value="NZ_SNYC01000003.1"/>
</dbReference>
<feature type="transmembrane region" description="Helical" evidence="1">
    <location>
        <begin position="121"/>
        <end position="142"/>
    </location>
</feature>
<comment type="caution">
    <text evidence="2">The sequence shown here is derived from an EMBL/GenBank/DDBJ whole genome shotgun (WGS) entry which is preliminary data.</text>
</comment>
<protein>
    <submittedName>
        <fullName evidence="2">Uncharacterized protein</fullName>
    </submittedName>
</protein>
<gene>
    <name evidence="2" type="ORF">ATK78_0550</name>
</gene>
<proteinExistence type="predicted"/>
<dbReference type="Proteomes" id="UP000295620">
    <property type="component" value="Unassembled WGS sequence"/>
</dbReference>
<evidence type="ECO:0000313" key="2">
    <source>
        <dbReference type="EMBL" id="TDQ11428.1"/>
    </source>
</evidence>
<evidence type="ECO:0000313" key="3">
    <source>
        <dbReference type="Proteomes" id="UP000295620"/>
    </source>
</evidence>
<keyword evidence="3" id="KW-1185">Reference proteome</keyword>
<keyword evidence="1" id="KW-0472">Membrane</keyword>
<reference evidence="2 3" key="1">
    <citation type="submission" date="2019-03" db="EMBL/GenBank/DDBJ databases">
        <title>Genomic Encyclopedia of Archaeal and Bacterial Type Strains, Phase II (KMG-II): from individual species to whole genera.</title>
        <authorList>
            <person name="Goeker M."/>
        </authorList>
    </citation>
    <scope>NUCLEOTIDE SEQUENCE [LARGE SCALE GENOMIC DNA]</scope>
    <source>
        <strain evidence="2 3">DSM 19035</strain>
    </source>
</reference>
<sequence>MKINDYIESGILESYVLGSASRQEAEELLNLKDQYPEIQEALSSLEKDMERIARHSAITPPPNSWDKIENRINEIVNRSEPLPLEVYSKGTNDKEEKTKPQEFIEVQGPSSHMRIHKTWRLVFAAVFVLGKVFLCFAIYYYLESRQAKLEIQELKSELRTIHQK</sequence>
<name>A0A4R6T1D3_9SPHI</name>
<keyword evidence="1" id="KW-0812">Transmembrane</keyword>